<organism evidence="1 2">
    <name type="scientific">Hibiscus syriacus</name>
    <name type="common">Rose of Sharon</name>
    <dbReference type="NCBI Taxonomy" id="106335"/>
    <lineage>
        <taxon>Eukaryota</taxon>
        <taxon>Viridiplantae</taxon>
        <taxon>Streptophyta</taxon>
        <taxon>Embryophyta</taxon>
        <taxon>Tracheophyta</taxon>
        <taxon>Spermatophyta</taxon>
        <taxon>Magnoliopsida</taxon>
        <taxon>eudicotyledons</taxon>
        <taxon>Gunneridae</taxon>
        <taxon>Pentapetalae</taxon>
        <taxon>rosids</taxon>
        <taxon>malvids</taxon>
        <taxon>Malvales</taxon>
        <taxon>Malvaceae</taxon>
        <taxon>Malvoideae</taxon>
        <taxon>Hibiscus</taxon>
    </lineage>
</organism>
<dbReference type="PANTHER" id="PTHR46890:SF48">
    <property type="entry name" value="RNA-DIRECTED DNA POLYMERASE"/>
    <property type="match status" value="1"/>
</dbReference>
<evidence type="ECO:0000313" key="2">
    <source>
        <dbReference type="Proteomes" id="UP000436088"/>
    </source>
</evidence>
<dbReference type="PANTHER" id="PTHR46890">
    <property type="entry name" value="NON-LTR RETROLELEMENT REVERSE TRANSCRIPTASE-LIKE PROTEIN-RELATED"/>
    <property type="match status" value="1"/>
</dbReference>
<evidence type="ECO:0008006" key="3">
    <source>
        <dbReference type="Google" id="ProtNLM"/>
    </source>
</evidence>
<proteinExistence type="predicted"/>
<keyword evidence="2" id="KW-1185">Reference proteome</keyword>
<dbReference type="Proteomes" id="UP000436088">
    <property type="component" value="Unassembled WGS sequence"/>
</dbReference>
<comment type="caution">
    <text evidence="1">The sequence shown here is derived from an EMBL/GenBank/DDBJ whole genome shotgun (WGS) entry which is preliminary data.</text>
</comment>
<accession>A0A6A2ZE63</accession>
<gene>
    <name evidence="1" type="ORF">F3Y22_tig00110895pilonHSYRG00076</name>
</gene>
<name>A0A6A2ZE63_HIBSY</name>
<dbReference type="InterPro" id="IPR052343">
    <property type="entry name" value="Retrotransposon-Effector_Assoc"/>
</dbReference>
<sequence length="573" mass="64504">MLVNGQPTTLFLYDADNASEKEFVQLVHTTWASSIESLPARLGRLVSDIVLADINHCRLKLNKFWEEEEVFWGQPSAGPRELATDLFGGVSLADCQPVLNGIHPCITTFQNTALLLPFTAGEMKTSVFKIPPLKAPGLGVFHASFYQTFWDTVGVEVIIFCLQVLNERDPMSSINKTIIALIPKSSDAKFVQDYRSISLCNVLYKVMARMIVNRFKHVLGACIDPCQSAFILGRLITDNALSAAGTLHTFRCHRSGRGGRFELKLDMIYLKGTSSHHLLFADVCLIFGRAHYADAATLSSLIQCFENVSGFLKQSMMSRISQSSVHTLSRGGKLVLIEAVLQSPLTYQMSLYALPVLLCRELNSAIARFWWHSDASLQVVHWLGCRLFSGSNTLVAQVFKVEYYPDGSFLTVDLVASSILSLPLPVDRRSDHMVWRLKTHGQLSAMLIIFFYVSMRNERLQMQGTFVSIECFGHNRSQRRTGQESVLHALIGCSQLHSTWGLFGWDQFTQGHERDFRELMLSVLSHFSIPETHKLLLLLWSLWGARNRQLYQGHISSDVEIHGFVTTYLEELS</sequence>
<protein>
    <recommendedName>
        <fullName evidence="3">Reverse transcriptase domain-containing protein</fullName>
    </recommendedName>
</protein>
<dbReference type="EMBL" id="VEPZ02001152">
    <property type="protein sequence ID" value="KAE8690331.1"/>
    <property type="molecule type" value="Genomic_DNA"/>
</dbReference>
<evidence type="ECO:0000313" key="1">
    <source>
        <dbReference type="EMBL" id="KAE8690331.1"/>
    </source>
</evidence>
<reference evidence="1" key="1">
    <citation type="submission" date="2019-09" db="EMBL/GenBank/DDBJ databases">
        <title>Draft genome information of white flower Hibiscus syriacus.</title>
        <authorList>
            <person name="Kim Y.-M."/>
        </authorList>
    </citation>
    <scope>NUCLEOTIDE SEQUENCE [LARGE SCALE GENOMIC DNA]</scope>
    <source>
        <strain evidence="1">YM2019G1</strain>
    </source>
</reference>
<dbReference type="AlphaFoldDB" id="A0A6A2ZE63"/>